<dbReference type="EMBL" id="JANPWB010000011">
    <property type="protein sequence ID" value="KAJ1126918.1"/>
    <property type="molecule type" value="Genomic_DNA"/>
</dbReference>
<dbReference type="Proteomes" id="UP001066276">
    <property type="component" value="Chromosome 7"/>
</dbReference>
<proteinExistence type="predicted"/>
<name>A0AAV7PK23_PLEWA</name>
<protein>
    <submittedName>
        <fullName evidence="1">Uncharacterized protein</fullName>
    </submittedName>
</protein>
<reference evidence="1" key="1">
    <citation type="journal article" date="2022" name="bioRxiv">
        <title>Sequencing and chromosome-scale assembly of the giantPleurodeles waltlgenome.</title>
        <authorList>
            <person name="Brown T."/>
            <person name="Elewa A."/>
            <person name="Iarovenko S."/>
            <person name="Subramanian E."/>
            <person name="Araus A.J."/>
            <person name="Petzold A."/>
            <person name="Susuki M."/>
            <person name="Suzuki K.-i.T."/>
            <person name="Hayashi T."/>
            <person name="Toyoda A."/>
            <person name="Oliveira C."/>
            <person name="Osipova E."/>
            <person name="Leigh N.D."/>
            <person name="Simon A."/>
            <person name="Yun M.H."/>
        </authorList>
    </citation>
    <scope>NUCLEOTIDE SEQUENCE</scope>
    <source>
        <strain evidence="1">20211129_DDA</strain>
        <tissue evidence="1">Liver</tissue>
    </source>
</reference>
<comment type="caution">
    <text evidence="1">The sequence shown here is derived from an EMBL/GenBank/DDBJ whole genome shotgun (WGS) entry which is preliminary data.</text>
</comment>
<gene>
    <name evidence="1" type="ORF">NDU88_005324</name>
</gene>
<sequence>MTKQMPRCSRRYAQWERSIGNPGERRDELSLGSAGVLERLAPATTLPIEKLEQPDCWEGSCQHSRWPGAGALTWRACSQLRDMSGESSVHLWGD</sequence>
<dbReference type="AlphaFoldDB" id="A0AAV7PK23"/>
<evidence type="ECO:0000313" key="1">
    <source>
        <dbReference type="EMBL" id="KAJ1126918.1"/>
    </source>
</evidence>
<keyword evidence="2" id="KW-1185">Reference proteome</keyword>
<organism evidence="1 2">
    <name type="scientific">Pleurodeles waltl</name>
    <name type="common">Iberian ribbed newt</name>
    <dbReference type="NCBI Taxonomy" id="8319"/>
    <lineage>
        <taxon>Eukaryota</taxon>
        <taxon>Metazoa</taxon>
        <taxon>Chordata</taxon>
        <taxon>Craniata</taxon>
        <taxon>Vertebrata</taxon>
        <taxon>Euteleostomi</taxon>
        <taxon>Amphibia</taxon>
        <taxon>Batrachia</taxon>
        <taxon>Caudata</taxon>
        <taxon>Salamandroidea</taxon>
        <taxon>Salamandridae</taxon>
        <taxon>Pleurodelinae</taxon>
        <taxon>Pleurodeles</taxon>
    </lineage>
</organism>
<accession>A0AAV7PK23</accession>
<evidence type="ECO:0000313" key="2">
    <source>
        <dbReference type="Proteomes" id="UP001066276"/>
    </source>
</evidence>